<evidence type="ECO:0008006" key="3">
    <source>
        <dbReference type="Google" id="ProtNLM"/>
    </source>
</evidence>
<reference evidence="1" key="1">
    <citation type="journal article" date="2014" name="Int. J. Syst. Evol. Microbiol.">
        <title>Complete genome sequence of Corynebacterium casei LMG S-19264T (=DSM 44701T), isolated from a smear-ripened cheese.</title>
        <authorList>
            <consortium name="US DOE Joint Genome Institute (JGI-PGF)"/>
            <person name="Walter F."/>
            <person name="Albersmeier A."/>
            <person name="Kalinowski J."/>
            <person name="Ruckert C."/>
        </authorList>
    </citation>
    <scope>NUCLEOTIDE SEQUENCE</scope>
    <source>
        <strain evidence="1">KCTC 12710</strain>
    </source>
</reference>
<evidence type="ECO:0000313" key="1">
    <source>
        <dbReference type="EMBL" id="GGZ91941.1"/>
    </source>
</evidence>
<dbReference type="AlphaFoldDB" id="A0A918RCR3"/>
<dbReference type="Proteomes" id="UP000636004">
    <property type="component" value="Unassembled WGS sequence"/>
</dbReference>
<dbReference type="EMBL" id="BMWZ01000009">
    <property type="protein sequence ID" value="GGZ91941.1"/>
    <property type="molecule type" value="Genomic_DNA"/>
</dbReference>
<protein>
    <recommendedName>
        <fullName evidence="3">DUF4421 domain-containing protein</fullName>
    </recommendedName>
</protein>
<reference evidence="1" key="2">
    <citation type="submission" date="2020-09" db="EMBL/GenBank/DDBJ databases">
        <authorList>
            <person name="Sun Q."/>
            <person name="Kim S."/>
        </authorList>
    </citation>
    <scope>NUCLEOTIDE SEQUENCE</scope>
    <source>
        <strain evidence="1">KCTC 12710</strain>
    </source>
</reference>
<keyword evidence="2" id="KW-1185">Reference proteome</keyword>
<evidence type="ECO:0000313" key="2">
    <source>
        <dbReference type="Proteomes" id="UP000636004"/>
    </source>
</evidence>
<sequence length="366" mass="43026">MFFIKVTPLFLKHLFLLYFLLIPVWAFSQNEETEKDSSPALNAYIKDYNNQLNIRLDVTNEQIKYFMPYEQQKANIKTNLNESYGLVFSYRFLSVRLGVRPKLSQNEINNKGETDRFRLRVKLLFDKWTHRLEYNYTRGFYIDNSNDFDYIIENPDFKIQFPRLTTNILSGSSHYKFNDNYSVKAIESNTEIQLQSAGTFMAGIDYSFYFVEGTDYLKLENDEVLNRDSYSDYSGFSPILNAAYHYTYVFEQYWYINAYANPGLGIDFSTKKQFTNGDAIYSNNTLIYAALRTGISAGYNGKKIYFGGEYKYDINSEKFDNTAITLQPIKNNFHLFFGYRFKAPRQVREPVEYIETKVPVLKTDSK</sequence>
<proteinExistence type="predicted"/>
<gene>
    <name evidence="1" type="ORF">GCM10007028_32970</name>
</gene>
<name>A0A918RCR3_9FLAO</name>
<organism evidence="1 2">
    <name type="scientific">Algibacter mikhailovii</name>
    <dbReference type="NCBI Taxonomy" id="425498"/>
    <lineage>
        <taxon>Bacteria</taxon>
        <taxon>Pseudomonadati</taxon>
        <taxon>Bacteroidota</taxon>
        <taxon>Flavobacteriia</taxon>
        <taxon>Flavobacteriales</taxon>
        <taxon>Flavobacteriaceae</taxon>
        <taxon>Algibacter</taxon>
    </lineage>
</organism>
<dbReference type="InterPro" id="IPR025535">
    <property type="entry name" value="DUF4421"/>
</dbReference>
<comment type="caution">
    <text evidence="1">The sequence shown here is derived from an EMBL/GenBank/DDBJ whole genome shotgun (WGS) entry which is preliminary data.</text>
</comment>
<dbReference type="Pfam" id="PF14391">
    <property type="entry name" value="DUF4421"/>
    <property type="match status" value="1"/>
</dbReference>
<accession>A0A918RCR3</accession>